<dbReference type="AlphaFoldDB" id="L7C8M8"/>
<dbReference type="Proteomes" id="UP000010959">
    <property type="component" value="Unassembled WGS sequence"/>
</dbReference>
<evidence type="ECO:0000313" key="1">
    <source>
        <dbReference type="EMBL" id="ELP29997.1"/>
    </source>
</evidence>
<dbReference type="SUPFAM" id="SSF53335">
    <property type="entry name" value="S-adenosyl-L-methionine-dependent methyltransferases"/>
    <property type="match status" value="1"/>
</dbReference>
<gene>
    <name evidence="1" type="ORF">RBSWK_06085</name>
</gene>
<comment type="caution">
    <text evidence="1">The sequence shown here is derived from an EMBL/GenBank/DDBJ whole genome shotgun (WGS) entry which is preliminary data.</text>
</comment>
<reference evidence="1 2" key="1">
    <citation type="journal article" date="2013" name="Mar. Genomics">
        <title>Expression of sulfatases in Rhodopirellula baltica and the diversity of sulfatases in the genus Rhodopirellula.</title>
        <authorList>
            <person name="Wegner C.E."/>
            <person name="Richter-Heitmann T."/>
            <person name="Klindworth A."/>
            <person name="Klockow C."/>
            <person name="Richter M."/>
            <person name="Achstetter T."/>
            <person name="Glockner F.O."/>
            <person name="Harder J."/>
        </authorList>
    </citation>
    <scope>NUCLEOTIDE SEQUENCE [LARGE SCALE GENOMIC DNA]</scope>
    <source>
        <strain evidence="1 2">SWK14</strain>
    </source>
</reference>
<proteinExistence type="predicted"/>
<dbReference type="InterPro" id="IPR029063">
    <property type="entry name" value="SAM-dependent_MTases_sf"/>
</dbReference>
<dbReference type="CDD" id="cd02440">
    <property type="entry name" value="AdoMet_MTases"/>
    <property type="match status" value="1"/>
</dbReference>
<evidence type="ECO:0000313" key="2">
    <source>
        <dbReference type="Proteomes" id="UP000010959"/>
    </source>
</evidence>
<accession>L7C8M8</accession>
<dbReference type="RefSeq" id="WP_007340578.1">
    <property type="nucleotide sequence ID" value="NZ_AMWG01000174.1"/>
</dbReference>
<dbReference type="PATRIC" id="fig|993516.3.peg.6520"/>
<evidence type="ECO:0008006" key="3">
    <source>
        <dbReference type="Google" id="ProtNLM"/>
    </source>
</evidence>
<protein>
    <recommendedName>
        <fullName evidence="3">Methyltransferase type 11</fullName>
    </recommendedName>
</protein>
<dbReference type="EMBL" id="AMWG01000174">
    <property type="protein sequence ID" value="ELP29997.1"/>
    <property type="molecule type" value="Genomic_DNA"/>
</dbReference>
<dbReference type="Gene3D" id="3.40.50.150">
    <property type="entry name" value="Vaccinia Virus protein VP39"/>
    <property type="match status" value="1"/>
</dbReference>
<sequence length="193" mass="22064">MNIVAKTKRFANSVLFNLRVHGFADRKYLREVMLPAMAETKPSNVMLAGTRRYNTGYPKLFNQQTTAVWTLDFDPRAARFGNGHLHRTCDIREMDRVFSGIRFDVVHINGLLGFGIDTDDDIKRMIEAVHRSLVAGGYMMLGWDADATVDPSENKTILARFEHKAFASLPARHRVVGMKGYDHVFDWFRQGEL</sequence>
<organism evidence="1 2">
    <name type="scientific">Rhodopirellula baltica SWK14</name>
    <dbReference type="NCBI Taxonomy" id="993516"/>
    <lineage>
        <taxon>Bacteria</taxon>
        <taxon>Pseudomonadati</taxon>
        <taxon>Planctomycetota</taxon>
        <taxon>Planctomycetia</taxon>
        <taxon>Pirellulales</taxon>
        <taxon>Pirellulaceae</taxon>
        <taxon>Rhodopirellula</taxon>
    </lineage>
</organism>
<name>L7C8M8_RHOBT</name>